<accession>A0ABP8QKT7</accession>
<dbReference type="GO" id="GO:0016853">
    <property type="term" value="F:isomerase activity"/>
    <property type="evidence" value="ECO:0007669"/>
    <property type="project" value="UniProtKB-KW"/>
</dbReference>
<sequence>MTHRRDFLKQAGALAAVACAQPGLLLAAPAPMKIGLQLYSLRETIGADVKGTLAKIAKAGYQEVETYGYSPSTHFWGLTPVQFKAALAANGLSTSSGHYELGDFMRDGKAASLQPCIDAAKACGQRYVIVPHLDESVRKSVADFKTLAARLNQAGKLCQQAGLRLGYHNHDFEFKPIGGVSLFDVMLKETDPKLVDFELDLYWVVRAGQDPVKLMQAHPRRFPLWHVKDMDKAKPELNTEIGSGSIDFRKIFAQARTAGLQHLFVEQENFGMDAYQSIAQSAAYIKKSLLPVLK</sequence>
<feature type="chain" id="PRO_5047519795" evidence="1">
    <location>
        <begin position="28"/>
        <end position="294"/>
    </location>
</feature>
<dbReference type="InterPro" id="IPR013022">
    <property type="entry name" value="Xyl_isomerase-like_TIM-brl"/>
</dbReference>
<evidence type="ECO:0000259" key="2">
    <source>
        <dbReference type="Pfam" id="PF01261"/>
    </source>
</evidence>
<evidence type="ECO:0000313" key="4">
    <source>
        <dbReference type="Proteomes" id="UP001501243"/>
    </source>
</evidence>
<dbReference type="Pfam" id="PF01261">
    <property type="entry name" value="AP_endonuc_2"/>
    <property type="match status" value="1"/>
</dbReference>
<protein>
    <submittedName>
        <fullName evidence="3">Sugar phosphate isomerase/epimerase</fullName>
    </submittedName>
</protein>
<dbReference type="Proteomes" id="UP001501243">
    <property type="component" value="Unassembled WGS sequence"/>
</dbReference>
<dbReference type="RefSeq" id="WP_208133187.1">
    <property type="nucleotide sequence ID" value="NZ_BAABGQ010000008.1"/>
</dbReference>
<keyword evidence="3" id="KW-0413">Isomerase</keyword>
<evidence type="ECO:0000256" key="1">
    <source>
        <dbReference type="SAM" id="SignalP"/>
    </source>
</evidence>
<dbReference type="PANTHER" id="PTHR12110">
    <property type="entry name" value="HYDROXYPYRUVATE ISOMERASE"/>
    <property type="match status" value="1"/>
</dbReference>
<proteinExistence type="predicted"/>
<dbReference type="PROSITE" id="PS51318">
    <property type="entry name" value="TAT"/>
    <property type="match status" value="1"/>
</dbReference>
<keyword evidence="1" id="KW-0732">Signal</keyword>
<reference evidence="4" key="1">
    <citation type="journal article" date="2019" name="Int. J. Syst. Evol. Microbiol.">
        <title>The Global Catalogue of Microorganisms (GCM) 10K type strain sequencing project: providing services to taxonomists for standard genome sequencing and annotation.</title>
        <authorList>
            <consortium name="The Broad Institute Genomics Platform"/>
            <consortium name="The Broad Institute Genome Sequencing Center for Infectious Disease"/>
            <person name="Wu L."/>
            <person name="Ma J."/>
        </authorList>
    </citation>
    <scope>NUCLEOTIDE SEQUENCE [LARGE SCALE GENOMIC DNA]</scope>
    <source>
        <strain evidence="4">JCM 17841</strain>
    </source>
</reference>
<dbReference type="InterPro" id="IPR006311">
    <property type="entry name" value="TAT_signal"/>
</dbReference>
<dbReference type="SUPFAM" id="SSF51658">
    <property type="entry name" value="Xylose isomerase-like"/>
    <property type="match status" value="1"/>
</dbReference>
<dbReference type="EMBL" id="BAABGQ010000008">
    <property type="protein sequence ID" value="GAA4504291.1"/>
    <property type="molecule type" value="Genomic_DNA"/>
</dbReference>
<dbReference type="InterPro" id="IPR050312">
    <property type="entry name" value="IolE/XylAMocC-like"/>
</dbReference>
<comment type="caution">
    <text evidence="3">The sequence shown here is derived from an EMBL/GenBank/DDBJ whole genome shotgun (WGS) entry which is preliminary data.</text>
</comment>
<evidence type="ECO:0000313" key="3">
    <source>
        <dbReference type="EMBL" id="GAA4504291.1"/>
    </source>
</evidence>
<dbReference type="Gene3D" id="3.20.20.150">
    <property type="entry name" value="Divalent-metal-dependent TIM barrel enzymes"/>
    <property type="match status" value="1"/>
</dbReference>
<feature type="signal peptide" evidence="1">
    <location>
        <begin position="1"/>
        <end position="27"/>
    </location>
</feature>
<name>A0ABP8QKT7_9BACT</name>
<dbReference type="PANTHER" id="PTHR12110:SF41">
    <property type="entry name" value="INOSOSE DEHYDRATASE"/>
    <property type="match status" value="1"/>
</dbReference>
<gene>
    <name evidence="3" type="ORF">GCM10023172_30320</name>
</gene>
<feature type="domain" description="Xylose isomerase-like TIM barrel" evidence="2">
    <location>
        <begin position="53"/>
        <end position="286"/>
    </location>
</feature>
<dbReference type="InterPro" id="IPR036237">
    <property type="entry name" value="Xyl_isomerase-like_sf"/>
</dbReference>
<organism evidence="3 4">
    <name type="scientific">Hymenobacter ginsengisoli</name>
    <dbReference type="NCBI Taxonomy" id="1051626"/>
    <lineage>
        <taxon>Bacteria</taxon>
        <taxon>Pseudomonadati</taxon>
        <taxon>Bacteroidota</taxon>
        <taxon>Cytophagia</taxon>
        <taxon>Cytophagales</taxon>
        <taxon>Hymenobacteraceae</taxon>
        <taxon>Hymenobacter</taxon>
    </lineage>
</organism>
<keyword evidence="4" id="KW-1185">Reference proteome</keyword>